<reference evidence="1 2" key="1">
    <citation type="submission" date="2015-03" db="EMBL/GenBank/DDBJ databases">
        <title>Genome sequencing of Methylobacterium aquaticum DSM16371 type strain.</title>
        <authorList>
            <person name="Chaudhry V."/>
            <person name="Patil P.B."/>
        </authorList>
    </citation>
    <scope>NUCLEOTIDE SEQUENCE [LARGE SCALE GENOMIC DNA]</scope>
    <source>
        <strain evidence="1 2">DSM 16371</strain>
    </source>
</reference>
<dbReference type="Gene3D" id="3.40.50.12500">
    <property type="match status" value="1"/>
</dbReference>
<proteinExistence type="predicted"/>
<dbReference type="InterPro" id="IPR053714">
    <property type="entry name" value="Iso_Racemase_Enz_sf"/>
</dbReference>
<dbReference type="EMBL" id="LABX01000047">
    <property type="protein sequence ID" value="KMO38309.1"/>
    <property type="molecule type" value="Genomic_DNA"/>
</dbReference>
<organism evidence="1 2">
    <name type="scientific">Methylobacterium aquaticum</name>
    <dbReference type="NCBI Taxonomy" id="270351"/>
    <lineage>
        <taxon>Bacteria</taxon>
        <taxon>Pseudomonadati</taxon>
        <taxon>Pseudomonadota</taxon>
        <taxon>Alphaproteobacteria</taxon>
        <taxon>Hyphomicrobiales</taxon>
        <taxon>Methylobacteriaceae</taxon>
        <taxon>Methylobacterium</taxon>
    </lineage>
</organism>
<dbReference type="Proteomes" id="UP000035929">
    <property type="component" value="Unassembled WGS sequence"/>
</dbReference>
<name>A0A0J6SX49_9HYPH</name>
<dbReference type="AlphaFoldDB" id="A0A0J6SX49"/>
<dbReference type="OrthoDB" id="9816064at2"/>
<dbReference type="InterPro" id="IPR026286">
    <property type="entry name" value="MaiA/AMDase"/>
</dbReference>
<evidence type="ECO:0000313" key="1">
    <source>
        <dbReference type="EMBL" id="KMO38309.1"/>
    </source>
</evidence>
<sequence length="229" mass="23472">MTEIHDEASAEAIPALGVILPSSNRVVERATEARLAGLRAAACYARVPYGAMLAGEAYDNSVFLTAADLLADAGVAALCWNATRGAALGFTPDERLCETVTRRTGLPMVTTALAARARIRRCGDRRLGLVVQGGPEEAELVGARFAEAGIAIGATVSLGITENRLAAAVSLSSLGAAARQAALGTEAVLIWSTNLPGWRLPGVLDGVPVLDATRLGTDALLASAGLPVT</sequence>
<dbReference type="PANTHER" id="PTHR40267">
    <property type="entry name" value="BLR3294 PROTEIN"/>
    <property type="match status" value="1"/>
</dbReference>
<dbReference type="RefSeq" id="WP_048463011.1">
    <property type="nucleotide sequence ID" value="NZ_LABX01000047.1"/>
</dbReference>
<gene>
    <name evidence="1" type="ORF">VP06_06500</name>
</gene>
<protein>
    <recommendedName>
        <fullName evidence="3">Asp/Glu/hydantoin racemase</fullName>
    </recommendedName>
</protein>
<evidence type="ECO:0000313" key="2">
    <source>
        <dbReference type="Proteomes" id="UP000035929"/>
    </source>
</evidence>
<dbReference type="PANTHER" id="PTHR40267:SF1">
    <property type="entry name" value="BLR3294 PROTEIN"/>
    <property type="match status" value="1"/>
</dbReference>
<dbReference type="PATRIC" id="fig|270351.6.peg.5877"/>
<evidence type="ECO:0008006" key="3">
    <source>
        <dbReference type="Google" id="ProtNLM"/>
    </source>
</evidence>
<comment type="caution">
    <text evidence="1">The sequence shown here is derived from an EMBL/GenBank/DDBJ whole genome shotgun (WGS) entry which is preliminary data.</text>
</comment>
<accession>A0A0J6SX49</accession>